<accession>A0AAV3ZDX2</accession>
<sequence>MAATEPVPVVPNFEAPAGNWIARNLRLANEDSKELFPQSRRGISRDKYHSLYKVDFHDYPTDCFIEGLKEKAVKQEKKLFYNCLTLAGKLEQSPNFGENQSSYPSFNLANRELLLKVTIVPSYYLANGELNLKATIVPSYNLANGELNLKATIVPSYNLANGELHLKAIIIPSIRQAASVKQWK</sequence>
<dbReference type="Proteomes" id="UP000735302">
    <property type="component" value="Unassembled WGS sequence"/>
</dbReference>
<dbReference type="EMBL" id="BLXT01002301">
    <property type="protein sequence ID" value="GFN92942.1"/>
    <property type="molecule type" value="Genomic_DNA"/>
</dbReference>
<evidence type="ECO:0000313" key="1">
    <source>
        <dbReference type="EMBL" id="GFN92942.1"/>
    </source>
</evidence>
<comment type="caution">
    <text evidence="1">The sequence shown here is derived from an EMBL/GenBank/DDBJ whole genome shotgun (WGS) entry which is preliminary data.</text>
</comment>
<evidence type="ECO:0000313" key="2">
    <source>
        <dbReference type="Proteomes" id="UP000735302"/>
    </source>
</evidence>
<proteinExistence type="predicted"/>
<gene>
    <name evidence="1" type="ORF">PoB_001944800</name>
</gene>
<reference evidence="1 2" key="1">
    <citation type="journal article" date="2021" name="Elife">
        <title>Chloroplast acquisition without the gene transfer in kleptoplastic sea slugs, Plakobranchus ocellatus.</title>
        <authorList>
            <person name="Maeda T."/>
            <person name="Takahashi S."/>
            <person name="Yoshida T."/>
            <person name="Shimamura S."/>
            <person name="Takaki Y."/>
            <person name="Nagai Y."/>
            <person name="Toyoda A."/>
            <person name="Suzuki Y."/>
            <person name="Arimoto A."/>
            <person name="Ishii H."/>
            <person name="Satoh N."/>
            <person name="Nishiyama T."/>
            <person name="Hasebe M."/>
            <person name="Maruyama T."/>
            <person name="Minagawa J."/>
            <person name="Obokata J."/>
            <person name="Shigenobu S."/>
        </authorList>
    </citation>
    <scope>NUCLEOTIDE SEQUENCE [LARGE SCALE GENOMIC DNA]</scope>
</reference>
<name>A0AAV3ZDX2_9GAST</name>
<protein>
    <submittedName>
        <fullName evidence="1">Uncharacterized protein</fullName>
    </submittedName>
</protein>
<keyword evidence="2" id="KW-1185">Reference proteome</keyword>
<organism evidence="1 2">
    <name type="scientific">Plakobranchus ocellatus</name>
    <dbReference type="NCBI Taxonomy" id="259542"/>
    <lineage>
        <taxon>Eukaryota</taxon>
        <taxon>Metazoa</taxon>
        <taxon>Spiralia</taxon>
        <taxon>Lophotrochozoa</taxon>
        <taxon>Mollusca</taxon>
        <taxon>Gastropoda</taxon>
        <taxon>Heterobranchia</taxon>
        <taxon>Euthyneura</taxon>
        <taxon>Panpulmonata</taxon>
        <taxon>Sacoglossa</taxon>
        <taxon>Placobranchoidea</taxon>
        <taxon>Plakobranchidae</taxon>
        <taxon>Plakobranchus</taxon>
    </lineage>
</organism>
<dbReference type="AlphaFoldDB" id="A0AAV3ZDX2"/>